<organismHost>
    <name type="scientific">Sus scrofa</name>
    <name type="common">Pig</name>
    <dbReference type="NCBI Taxonomy" id="9823"/>
</organismHost>
<organismHost>
    <name type="scientific">Phacochoerus aethiopicus</name>
    <name type="common">Warthog</name>
    <dbReference type="NCBI Taxonomy" id="85517"/>
</organismHost>
<organismHost>
    <name type="scientific">Potamochoerus larvatus</name>
    <name type="common">Bushpig</name>
    <dbReference type="NCBI Taxonomy" id="273792"/>
</organismHost>
<gene>
    <name evidence="2" type="ORF">NP1450L</name>
</gene>
<name>A0A894KPB0_ASF</name>
<evidence type="ECO:0000256" key="1">
    <source>
        <dbReference type="SAM" id="Phobius"/>
    </source>
</evidence>
<protein>
    <submittedName>
        <fullName evidence="2">PNP1450L</fullName>
    </submittedName>
</protein>
<organismHost>
    <name type="scientific">Phacochoerus africanus</name>
    <name type="common">Warthog</name>
    <dbReference type="NCBI Taxonomy" id="41426"/>
</organismHost>
<feature type="transmembrane region" description="Helical" evidence="1">
    <location>
        <begin position="229"/>
        <end position="248"/>
    </location>
</feature>
<organism evidence="2 3">
    <name type="scientific">African swine fever virus</name>
    <name type="common">ASFV</name>
    <dbReference type="NCBI Taxonomy" id="10497"/>
    <lineage>
        <taxon>Viruses</taxon>
        <taxon>Varidnaviria</taxon>
        <taxon>Bamfordvirae</taxon>
        <taxon>Nucleocytoviricota</taxon>
        <taxon>Pokkesviricetes</taxon>
        <taxon>Asfuvirales</taxon>
        <taxon>Asfarviridae</taxon>
        <taxon>Asfivirus</taxon>
        <taxon>Asfivirus haemorrhagiae</taxon>
    </lineage>
</organism>
<proteinExistence type="predicted"/>
<organismHost>
    <name type="scientific">Ornithodoros moubata</name>
    <name type="common">Soft tick</name>
    <name type="synonym">Argasid tick</name>
    <dbReference type="NCBI Taxonomy" id="6938"/>
</organismHost>
<organismHost>
    <name type="scientific">Ornithodoros</name>
    <name type="common">relapsing fever ticks</name>
    <dbReference type="NCBI Taxonomy" id="6937"/>
</organismHost>
<evidence type="ECO:0000313" key="3">
    <source>
        <dbReference type="Proteomes" id="UP000423628"/>
    </source>
</evidence>
<keyword evidence="1" id="KW-1133">Transmembrane helix</keyword>
<feature type="transmembrane region" description="Helical" evidence="1">
    <location>
        <begin position="510"/>
        <end position="533"/>
    </location>
</feature>
<feature type="transmembrane region" description="Helical" evidence="1">
    <location>
        <begin position="731"/>
        <end position="751"/>
    </location>
</feature>
<dbReference type="EMBL" id="MN394630">
    <property type="protein sequence ID" value="QRW43519.1"/>
    <property type="molecule type" value="Genomic_DNA"/>
</dbReference>
<keyword evidence="1" id="KW-0472">Membrane</keyword>
<feature type="transmembrane region" description="Helical" evidence="1">
    <location>
        <begin position="472"/>
        <end position="498"/>
    </location>
</feature>
<feature type="transmembrane region" description="Helical" evidence="1">
    <location>
        <begin position="193"/>
        <end position="217"/>
    </location>
</feature>
<feature type="transmembrane region" description="Helical" evidence="1">
    <location>
        <begin position="692"/>
        <end position="711"/>
    </location>
</feature>
<keyword evidence="1" id="KW-0812">Transmembrane</keyword>
<feature type="transmembrane region" description="Helical" evidence="1">
    <location>
        <begin position="254"/>
        <end position="272"/>
    </location>
</feature>
<reference evidence="2 3" key="1">
    <citation type="submission" date="2019-08" db="EMBL/GenBank/DDBJ databases">
        <authorList>
            <person name="Ndlovu S.S."/>
        </authorList>
    </citation>
    <scope>NUCLEOTIDE SEQUENCE [LARGE SCALE GENOMIC DNA]</scope>
    <source>
        <strain evidence="2">SPEC_57</strain>
    </source>
</reference>
<feature type="transmembrane region" description="Helical" evidence="1">
    <location>
        <begin position="6"/>
        <end position="24"/>
    </location>
</feature>
<accession>A0A894KPB0</accession>
<evidence type="ECO:0000313" key="2">
    <source>
        <dbReference type="EMBL" id="QRW43519.1"/>
    </source>
</evidence>
<feature type="transmembrane region" description="Helical" evidence="1">
    <location>
        <begin position="426"/>
        <end position="451"/>
    </location>
</feature>
<feature type="transmembrane region" description="Helical" evidence="1">
    <location>
        <begin position="302"/>
        <end position="319"/>
    </location>
</feature>
<sequence>MYHINHGINTFIFFRIIFFIHTVVRVHGPYARNRAHMGTRGNTVYGIHGGVNRSICQDLDWRRQGHSQQHVGRLSCIMPCLFYRGILSRSCHAICVHVYMSMVGTLVPHIRSIFTIIFLPCRFYAVQLHGVSYTGRHDGVWVNVIIKHCAKNITPVCFVGVHIIYSYQLSLGIHTVSHMLTTFAFLLPGIPLFVLFITLSTTFTAIFSSVPIRVLLLRLQALSRTYMRILLGIPAAVFSTECMLYVLGCLPLTLLLLLSTLLLFIIMVVLFISKRIHQFAISSGGCTTGWFSRKSVIHSTSLAKSGYITFFFVLVYVSYNTCHCSINRSNVICSMLLPISCAYVLFVSTSGFFTRTSISEDCSASTGFALQISWGRTIPDLLVPPATDRWWESSIYCVKGSVTDCAARIPTASPYLLRLCVYCTLMWSRMALICSQVLFIVLSVASSMRICMRIREAARLRYMGMGVCTRSCMLLLYTYGRFLQNVLSIVYFCTILFSSKGSTPLAELSTMFFTMLATFTGTCLSSVCSCLQLQFSTFTKICRYLSLSFLWRANSSSNKGDCIPVYLYLSSSSWSDSMLVSNRTVSSWRASRPSSPYNCCTRRVSMETRRYYSTIQDCRPKIPLRLAYPVHVVDTALLFKSNLPFISPKIYSGEVWPAIYLLQMYPYACASRANLGYYTRVLPKENWGCMRCVLFSIWPMPAMLCIILGFVPLAPVATICKSPLVSGLLEFIFGFTILSGNLCAFSCNFSYKSCVVRPIRGMLSPCSSRLFISSDSSSSSLLFSWTSCCASGVTSMSAVDTVYPALRTYFRASCWVANIIFKACCGPYLREIWCYIPPEEPAPTAFLSRTPSMCSPLRICVQMSCLLYCMYGAYTSVYHVGARCYLLGVCLSTIHTTDLPSSRSVGEYLPKQGGSVWVVCNNPMACSLFITFFPMGVFVRVCKKLPTVESCTCPLSGPELFVEMYQFRTEQSTSASTRLISLQGTQRFICSPSKSALYQAHALSFICNVQIFGFSRTTIRCTPMLLRSREGWRLQNATSPVSTSRYRMSPTSSLQSCLRPSMSCTDCVICLYTLVQPGYWRFPFTKYGIILLLLYCCTVSATCSVRAKEMGYPTSSRCRSVFPQMVDRLFDHTWLPSTDLRILPSLRGSLRMLEGAGRAPMSIPRFPVPPWVAVVETESNKKLYYSCCMVCILRSIFTGIFWPRTICTSFGISRFFRTRYCITLLLSCKLWGPVPIPNLLPGRMLLGGICMALCTSFSGWEFLLRPSFTTVSYVTREKISLLFCGYSLSILPCCSTQKVQYSSESLLFLGCTALQTYHCFPSVWLAAASIRRLRLLWCSYLFMSTMGAPQLWHISLIHRRISAMQSGCSTGACICSIPGCPIHCLRWCAQVLHLYCCSVVPIRASYMPPSAGRVPSNILEMVSSISPCLLCSLSPAILYCTAAISAYKANDNLLNT</sequence>
<dbReference type="Proteomes" id="UP000423628">
    <property type="component" value="Segment"/>
</dbReference>